<evidence type="ECO:0000259" key="6">
    <source>
        <dbReference type="PROSITE" id="PS50887"/>
    </source>
</evidence>
<accession>A0ABS9WXZ5</accession>
<dbReference type="NCBIfam" id="TIGR00254">
    <property type="entry name" value="GGDEF"/>
    <property type="match status" value="1"/>
</dbReference>
<dbReference type="PROSITE" id="PS50887">
    <property type="entry name" value="GGDEF"/>
    <property type="match status" value="1"/>
</dbReference>
<reference evidence="7" key="1">
    <citation type="submission" date="2022-01" db="EMBL/GenBank/DDBJ databases">
        <title>Colwellia maritima, isolated from seawater.</title>
        <authorList>
            <person name="Kristyanto S."/>
            <person name="Jung J."/>
            <person name="Jeon C.O."/>
        </authorList>
    </citation>
    <scope>NUCLEOTIDE SEQUENCE</scope>
    <source>
        <strain evidence="7">MSW7</strain>
    </source>
</reference>
<dbReference type="InterPro" id="IPR000160">
    <property type="entry name" value="GGDEF_dom"/>
</dbReference>
<dbReference type="InterPro" id="IPR050469">
    <property type="entry name" value="Diguanylate_Cyclase"/>
</dbReference>
<keyword evidence="8" id="KW-1185">Reference proteome</keyword>
<dbReference type="SMART" id="SM00267">
    <property type="entry name" value="GGDEF"/>
    <property type="match status" value="1"/>
</dbReference>
<keyword evidence="4" id="KW-0812">Transmembrane</keyword>
<dbReference type="Proteomes" id="UP001139646">
    <property type="component" value="Unassembled WGS sequence"/>
</dbReference>
<organism evidence="7 8">
    <name type="scientific">Colwellia maritima</name>
    <dbReference type="NCBI Taxonomy" id="2912588"/>
    <lineage>
        <taxon>Bacteria</taxon>
        <taxon>Pseudomonadati</taxon>
        <taxon>Pseudomonadota</taxon>
        <taxon>Gammaproteobacteria</taxon>
        <taxon>Alteromonadales</taxon>
        <taxon>Colwelliaceae</taxon>
        <taxon>Colwellia</taxon>
    </lineage>
</organism>
<feature type="chain" id="PRO_5046230847" description="diguanylate cyclase" evidence="5">
    <location>
        <begin position="28"/>
        <end position="612"/>
    </location>
</feature>
<dbReference type="SUPFAM" id="SSF55073">
    <property type="entry name" value="Nucleotide cyclase"/>
    <property type="match status" value="1"/>
</dbReference>
<evidence type="ECO:0000256" key="3">
    <source>
        <dbReference type="SAM" id="Coils"/>
    </source>
</evidence>
<evidence type="ECO:0000256" key="1">
    <source>
        <dbReference type="ARBA" id="ARBA00012528"/>
    </source>
</evidence>
<dbReference type="Gene3D" id="1.25.40.10">
    <property type="entry name" value="Tetratricopeptide repeat domain"/>
    <property type="match status" value="1"/>
</dbReference>
<feature type="domain" description="GGDEF" evidence="6">
    <location>
        <begin position="462"/>
        <end position="595"/>
    </location>
</feature>
<dbReference type="InterPro" id="IPR043128">
    <property type="entry name" value="Rev_trsase/Diguanyl_cyclase"/>
</dbReference>
<dbReference type="EC" id="2.7.7.65" evidence="1"/>
<dbReference type="PANTHER" id="PTHR45138">
    <property type="entry name" value="REGULATORY COMPONENTS OF SENSORY TRANSDUCTION SYSTEM"/>
    <property type="match status" value="1"/>
</dbReference>
<dbReference type="EMBL" id="JAKKSL010000001">
    <property type="protein sequence ID" value="MCI2282862.1"/>
    <property type="molecule type" value="Genomic_DNA"/>
</dbReference>
<comment type="caution">
    <text evidence="7">The sequence shown here is derived from an EMBL/GenBank/DDBJ whole genome shotgun (WGS) entry which is preliminary data.</text>
</comment>
<dbReference type="CDD" id="cd01949">
    <property type="entry name" value="GGDEF"/>
    <property type="match status" value="1"/>
</dbReference>
<feature type="coiled-coil region" evidence="3">
    <location>
        <begin position="355"/>
        <end position="382"/>
    </location>
</feature>
<dbReference type="InterPro" id="IPR011990">
    <property type="entry name" value="TPR-like_helical_dom_sf"/>
</dbReference>
<evidence type="ECO:0000313" key="7">
    <source>
        <dbReference type="EMBL" id="MCI2282862.1"/>
    </source>
</evidence>
<dbReference type="Pfam" id="PF00990">
    <property type="entry name" value="GGDEF"/>
    <property type="match status" value="1"/>
</dbReference>
<feature type="signal peptide" evidence="5">
    <location>
        <begin position="1"/>
        <end position="27"/>
    </location>
</feature>
<keyword evidence="4" id="KW-1133">Transmembrane helix</keyword>
<protein>
    <recommendedName>
        <fullName evidence="1">diguanylate cyclase</fullName>
        <ecNumber evidence="1">2.7.7.65</ecNumber>
    </recommendedName>
</protein>
<name>A0ABS9WXZ5_9GAMM</name>
<dbReference type="RefSeq" id="WP_242283916.1">
    <property type="nucleotide sequence ID" value="NZ_JAKKSL010000001.1"/>
</dbReference>
<evidence type="ECO:0000313" key="8">
    <source>
        <dbReference type="Proteomes" id="UP001139646"/>
    </source>
</evidence>
<keyword evidence="5" id="KW-0732">Signal</keyword>
<evidence type="ECO:0000256" key="5">
    <source>
        <dbReference type="SAM" id="SignalP"/>
    </source>
</evidence>
<evidence type="ECO:0000256" key="4">
    <source>
        <dbReference type="SAM" id="Phobius"/>
    </source>
</evidence>
<feature type="transmembrane region" description="Helical" evidence="4">
    <location>
        <begin position="402"/>
        <end position="422"/>
    </location>
</feature>
<dbReference type="PANTHER" id="PTHR45138:SF9">
    <property type="entry name" value="DIGUANYLATE CYCLASE DGCM-RELATED"/>
    <property type="match status" value="1"/>
</dbReference>
<sequence length="612" mass="69457">MNLIKLKNFLVNITVIFTIFNSTPLWANENTSADKNTSFDDRLTHADNIRSSQPKLFLDLINELNQDANNISLEQRHYLNYLNLYLLIYQGNIAEAINSANALMNSNANSLLKFRAKLSLANIFAVNQNWAEGLSTVSNILTELPLIEDKKLYPFALIVTAIFYNQIGQYKLGLSYAQKVELSSEQGRDNCIAQGLILESRFKLKQLTPSDPAIKHTISLCRINNEHLIINWIHSFEAKMYLEAQQQDKALELLNSTLQNALNTKYPRIIADYYSLLAQVHWLNKDAVLTKQFALKALEFEKKEDTAQANILSYKLLFELEKAQKNYELALLYHEKYTIADKLYYNETQKKYLAFQLAEHQAKEQQSKIDLLNKENALLTAEKVLLTTEKAMTHSNIQNNRLIIIILTLAISLLSFWGYRLLKAHKRIKQLAEYDALTGIFNRGHFTHIADSTLAYCKDADQNLSLIMFDLDEFKNVNDTYGHACGDWVLKKTADVCKSLGRQNDIFARVGGEEFCILLTSCDMQAALQRAEACRKAIAEINTTDSGFQFNITAGFGITDAKTSGYDLGKLLADADNAAYASKHAGRNEVTLFKKETVEQEVIKLDDSLNAF</sequence>
<proteinExistence type="predicted"/>
<comment type="catalytic activity">
    <reaction evidence="2">
        <text>2 GTP = 3',3'-c-di-GMP + 2 diphosphate</text>
        <dbReference type="Rhea" id="RHEA:24898"/>
        <dbReference type="ChEBI" id="CHEBI:33019"/>
        <dbReference type="ChEBI" id="CHEBI:37565"/>
        <dbReference type="ChEBI" id="CHEBI:58805"/>
        <dbReference type="EC" id="2.7.7.65"/>
    </reaction>
</comment>
<keyword evidence="4" id="KW-0472">Membrane</keyword>
<keyword evidence="3" id="KW-0175">Coiled coil</keyword>
<gene>
    <name evidence="7" type="ORF">L3081_04905</name>
</gene>
<evidence type="ECO:0000256" key="2">
    <source>
        <dbReference type="ARBA" id="ARBA00034247"/>
    </source>
</evidence>
<dbReference type="InterPro" id="IPR029787">
    <property type="entry name" value="Nucleotide_cyclase"/>
</dbReference>
<dbReference type="Gene3D" id="3.30.70.270">
    <property type="match status" value="1"/>
</dbReference>